<feature type="compositionally biased region" description="Low complexity" evidence="2">
    <location>
        <begin position="109"/>
        <end position="120"/>
    </location>
</feature>
<feature type="region of interest" description="Disordered" evidence="2">
    <location>
        <begin position="1"/>
        <end position="32"/>
    </location>
</feature>
<reference evidence="3 4" key="1">
    <citation type="journal article" date="2018" name="IMA Fungus">
        <title>IMA Genome-F 9: Draft genome sequence of Annulohypoxylon stygium, Aspergillus mulundensis, Berkeleyomyces basicola (syn. Thielaviopsis basicola), Ceratocystis smalleyi, two Cercospora beticola strains, Coleophoma cylindrospora, Fusarium fracticaudum, Phialophora cf. hyalina, and Morchella septimelata.</title>
        <authorList>
            <person name="Wingfield B.D."/>
            <person name="Bills G.F."/>
            <person name="Dong Y."/>
            <person name="Huang W."/>
            <person name="Nel W.J."/>
            <person name="Swalarsk-Parry B.S."/>
            <person name="Vaghefi N."/>
            <person name="Wilken P.M."/>
            <person name="An Z."/>
            <person name="de Beer Z.W."/>
            <person name="De Vos L."/>
            <person name="Chen L."/>
            <person name="Duong T.A."/>
            <person name="Gao Y."/>
            <person name="Hammerbacher A."/>
            <person name="Kikkert J.R."/>
            <person name="Li Y."/>
            <person name="Li H."/>
            <person name="Li K."/>
            <person name="Li Q."/>
            <person name="Liu X."/>
            <person name="Ma X."/>
            <person name="Naidoo K."/>
            <person name="Pethybridge S.J."/>
            <person name="Sun J."/>
            <person name="Steenkamp E.T."/>
            <person name="van der Nest M.A."/>
            <person name="van Wyk S."/>
            <person name="Wingfield M.J."/>
            <person name="Xiong C."/>
            <person name="Yue Q."/>
            <person name="Zhang X."/>
        </authorList>
    </citation>
    <scope>NUCLEOTIDE SEQUENCE [LARGE SCALE GENOMIC DNA]</scope>
    <source>
        <strain evidence="3 4">DSM 5745</strain>
    </source>
</reference>
<evidence type="ECO:0000256" key="1">
    <source>
        <dbReference type="SAM" id="Coils"/>
    </source>
</evidence>
<dbReference type="PANTHER" id="PTHR40618:SF1">
    <property type="entry name" value="B-ZIP TRANSCRIPTION FACTOR (EUROFUNG)"/>
    <property type="match status" value="1"/>
</dbReference>
<dbReference type="OrthoDB" id="68328at2759"/>
<dbReference type="GeneID" id="38118411"/>
<evidence type="ECO:0000313" key="4">
    <source>
        <dbReference type="Proteomes" id="UP000256690"/>
    </source>
</evidence>
<proteinExistence type="predicted"/>
<dbReference type="Proteomes" id="UP000256690">
    <property type="component" value="Unassembled WGS sequence"/>
</dbReference>
<dbReference type="SUPFAM" id="SSF57959">
    <property type="entry name" value="Leucine zipper domain"/>
    <property type="match status" value="1"/>
</dbReference>
<dbReference type="STRING" id="1810919.A0A3D8R986"/>
<name>A0A3D8R986_9EURO</name>
<keyword evidence="1" id="KW-0175">Coiled coil</keyword>
<dbReference type="AlphaFoldDB" id="A0A3D8R986"/>
<dbReference type="GO" id="GO:0003700">
    <property type="term" value="F:DNA-binding transcription factor activity"/>
    <property type="evidence" value="ECO:0007669"/>
    <property type="project" value="InterPro"/>
</dbReference>
<evidence type="ECO:0000256" key="2">
    <source>
        <dbReference type="SAM" id="MobiDB-lite"/>
    </source>
</evidence>
<dbReference type="RefSeq" id="XP_026601061.1">
    <property type="nucleotide sequence ID" value="XM_026750057.1"/>
</dbReference>
<gene>
    <name evidence="3" type="ORF">DSM5745_08041</name>
</gene>
<dbReference type="InterPro" id="IPR046347">
    <property type="entry name" value="bZIP_sf"/>
</dbReference>
<evidence type="ECO:0008006" key="5">
    <source>
        <dbReference type="Google" id="ProtNLM"/>
    </source>
</evidence>
<sequence length="361" mass="39552">MNPRRPKQAGRPLLDASSDAALSGNRRAQIRRAQRTYRQKKEAVFKDATARADSLEARMRSVDQALSQLSETAEEAQLHLSHPDIHARLVQLRGLLADGQESASDEMGSSSEAPSPEPASMRGPVPGSNMPGLLQSASKCTPRAPLQARQYTYAFQESSFARQLQRYCLEHAYRLFADPCSHPHEVYRVFRLVPCIKDPSATRPRLRQLLMGGRTDALEIVTLPFYCVGGAGTHFVRRGSDGDGTPISRPPVNSRQPRRVLGIAAGSEQERLQALTAYGLGGEWFDCCDVEGYLRQLGLDGDHTAAGELGLFPALHIASGAMGLEVEGDGGQSFVLDVERFFLSGFPLLRGCACRMLMWIT</sequence>
<accession>A0A3D8R986</accession>
<keyword evidence="4" id="KW-1185">Reference proteome</keyword>
<feature type="coiled-coil region" evidence="1">
    <location>
        <begin position="38"/>
        <end position="72"/>
    </location>
</feature>
<protein>
    <recommendedName>
        <fullName evidence="5">BZIP domain-containing protein</fullName>
    </recommendedName>
</protein>
<dbReference type="PANTHER" id="PTHR40618">
    <property type="entry name" value="B-ZIP TRANSCRIPTION FACTOR (EUROFUNG)-RELATED"/>
    <property type="match status" value="1"/>
</dbReference>
<dbReference type="Gene3D" id="1.20.5.170">
    <property type="match status" value="1"/>
</dbReference>
<comment type="caution">
    <text evidence="3">The sequence shown here is derived from an EMBL/GenBank/DDBJ whole genome shotgun (WGS) entry which is preliminary data.</text>
</comment>
<dbReference type="EMBL" id="PVWQ01000010">
    <property type="protein sequence ID" value="RDW70530.1"/>
    <property type="molecule type" value="Genomic_DNA"/>
</dbReference>
<feature type="region of interest" description="Disordered" evidence="2">
    <location>
        <begin position="100"/>
        <end position="131"/>
    </location>
</feature>
<evidence type="ECO:0000313" key="3">
    <source>
        <dbReference type="EMBL" id="RDW70530.1"/>
    </source>
</evidence>
<organism evidence="3 4">
    <name type="scientific">Aspergillus mulundensis</name>
    <dbReference type="NCBI Taxonomy" id="1810919"/>
    <lineage>
        <taxon>Eukaryota</taxon>
        <taxon>Fungi</taxon>
        <taxon>Dikarya</taxon>
        <taxon>Ascomycota</taxon>
        <taxon>Pezizomycotina</taxon>
        <taxon>Eurotiomycetes</taxon>
        <taxon>Eurotiomycetidae</taxon>
        <taxon>Eurotiales</taxon>
        <taxon>Aspergillaceae</taxon>
        <taxon>Aspergillus</taxon>
        <taxon>Aspergillus subgen. Nidulantes</taxon>
    </lineage>
</organism>